<proteinExistence type="predicted"/>
<evidence type="ECO:0000313" key="2">
    <source>
        <dbReference type="Proteomes" id="UP001500542"/>
    </source>
</evidence>
<keyword evidence="2" id="KW-1185">Reference proteome</keyword>
<accession>A0ABN1R1U8</accession>
<reference evidence="1 2" key="1">
    <citation type="journal article" date="2019" name="Int. J. Syst. Evol. Microbiol.">
        <title>The Global Catalogue of Microorganisms (GCM) 10K type strain sequencing project: providing services to taxonomists for standard genome sequencing and annotation.</title>
        <authorList>
            <consortium name="The Broad Institute Genomics Platform"/>
            <consortium name="The Broad Institute Genome Sequencing Center for Infectious Disease"/>
            <person name="Wu L."/>
            <person name="Ma J."/>
        </authorList>
    </citation>
    <scope>NUCLEOTIDE SEQUENCE [LARGE SCALE GENOMIC DNA]</scope>
    <source>
        <strain evidence="1 2">JCM 10977</strain>
    </source>
</reference>
<evidence type="ECO:0000313" key="1">
    <source>
        <dbReference type="EMBL" id="GAA0950722.1"/>
    </source>
</evidence>
<dbReference type="EMBL" id="BAAAHK010000013">
    <property type="protein sequence ID" value="GAA0950722.1"/>
    <property type="molecule type" value="Genomic_DNA"/>
</dbReference>
<dbReference type="RefSeq" id="WP_343975081.1">
    <property type="nucleotide sequence ID" value="NZ_BAAAHK010000013.1"/>
</dbReference>
<organism evidence="1 2">
    <name type="scientific">Kribbella koreensis</name>
    <dbReference type="NCBI Taxonomy" id="57909"/>
    <lineage>
        <taxon>Bacteria</taxon>
        <taxon>Bacillati</taxon>
        <taxon>Actinomycetota</taxon>
        <taxon>Actinomycetes</taxon>
        <taxon>Propionibacteriales</taxon>
        <taxon>Kribbellaceae</taxon>
        <taxon>Kribbella</taxon>
    </lineage>
</organism>
<name>A0ABN1R1U8_9ACTN</name>
<dbReference type="Proteomes" id="UP001500542">
    <property type="component" value="Unassembled WGS sequence"/>
</dbReference>
<comment type="caution">
    <text evidence="1">The sequence shown here is derived from an EMBL/GenBank/DDBJ whole genome shotgun (WGS) entry which is preliminary data.</text>
</comment>
<protein>
    <submittedName>
        <fullName evidence="1">Uncharacterized protein</fullName>
    </submittedName>
</protein>
<sequence length="559" mass="60381">MQLPPALQPWAEPLSVLDAELAVALGPLVRQLDQLITRQDLGAGTHGPLDGYDGITRQGSPTRMLISEWALADAVPDEFLRRAVNAELLYLEPSYQQDRARASMAVLVDTGPDQLGAARLVQLATLIVLLRRAAARGQDLSLGVLTATPGAWLTGDPKHLLHKWLTSRTPTDPSPTAVAAWTTAPAEETDTNFDEVWVLAGSRLAKALPGTRRVLVTRECAWDEAGATAAEVRLAGDRVELALPRHDLGIRALRGAALRPAAGSSGVPTGARFGTFTGSPRRLIARGNESDELVALTLTGNPKTRPKQYKLPGPVLAAGCFSRRTMALFLQDGHLQIRSFGKTLGRLNQLSVPLSDLELTDADINDLAELDLPALYFASGAVIFRLGAHWWRLFPGDPAMPADVIAVATGDKLDEPLQAERYGEDVVVSPAWARLANTERVILGRDNLVARFDGDSWWLRQVHHASDATEFALEIPTGAEPFGVLTLDNEPSVLCHTKSDGTTQLCTIDGHRTLTHLPRAHRTPSLHPFDPLLALELGDRIDVVDLSDGSLVATLRGDE</sequence>
<gene>
    <name evidence="1" type="ORF">GCM10009554_51150</name>
</gene>